<evidence type="ECO:0000313" key="1">
    <source>
        <dbReference type="EMBL" id="NDV85563.1"/>
    </source>
</evidence>
<dbReference type="Pfam" id="PF13430">
    <property type="entry name" value="DUF4112"/>
    <property type="match status" value="1"/>
</dbReference>
<protein>
    <submittedName>
        <fullName evidence="1">DUF4112 domain-containing protein</fullName>
    </submittedName>
</protein>
<name>A0A6L9MCM6_9HYPH</name>
<keyword evidence="2" id="KW-1185">Reference proteome</keyword>
<dbReference type="Proteomes" id="UP000476332">
    <property type="component" value="Unassembled WGS sequence"/>
</dbReference>
<proteinExistence type="predicted"/>
<dbReference type="RefSeq" id="WP_163042280.1">
    <property type="nucleotide sequence ID" value="NZ_JAAAMJ010000001.1"/>
</dbReference>
<comment type="caution">
    <text evidence="1">The sequence shown here is derived from an EMBL/GenBank/DDBJ whole genome shotgun (WGS) entry which is preliminary data.</text>
</comment>
<sequence length="142" mass="15465">MKPTQTPLHPDHVRRLRRVSRIARLMDTAIRIPGTGIRFGGDSVLGLIPGVGDVAGGAIGLYIVNEARQLGLPTSKIVKMLGNLGLDVAIGVVPLAGDVADVFFKAHRRNLNIILEHFGEADTDLGETMRERPMKDITPKRR</sequence>
<dbReference type="PANTHER" id="PTHR35519">
    <property type="entry name" value="MEMBRANE PROTEINS"/>
    <property type="match status" value="1"/>
</dbReference>
<dbReference type="AlphaFoldDB" id="A0A6L9MCM6"/>
<dbReference type="EMBL" id="JAAAMJ010000001">
    <property type="protein sequence ID" value="NDV85563.1"/>
    <property type="molecule type" value="Genomic_DNA"/>
</dbReference>
<accession>A0A6L9MCM6</accession>
<dbReference type="PANTHER" id="PTHR35519:SF2">
    <property type="entry name" value="PH DOMAIN PROTEIN"/>
    <property type="match status" value="1"/>
</dbReference>
<organism evidence="1 2">
    <name type="scientific">Aurantimonas aggregata</name>
    <dbReference type="NCBI Taxonomy" id="2047720"/>
    <lineage>
        <taxon>Bacteria</taxon>
        <taxon>Pseudomonadati</taxon>
        <taxon>Pseudomonadota</taxon>
        <taxon>Alphaproteobacteria</taxon>
        <taxon>Hyphomicrobiales</taxon>
        <taxon>Aurantimonadaceae</taxon>
        <taxon>Aurantimonas</taxon>
    </lineage>
</organism>
<dbReference type="InterPro" id="IPR025187">
    <property type="entry name" value="DUF4112"/>
</dbReference>
<reference evidence="1 2" key="1">
    <citation type="submission" date="2020-01" db="EMBL/GenBank/DDBJ databases">
        <title>Genomes of bacteria type strains.</title>
        <authorList>
            <person name="Chen J."/>
            <person name="Zhu S."/>
            <person name="Chen J."/>
        </authorList>
    </citation>
    <scope>NUCLEOTIDE SEQUENCE [LARGE SCALE GENOMIC DNA]</scope>
    <source>
        <strain evidence="1 2">KCTC 52919</strain>
    </source>
</reference>
<gene>
    <name evidence="1" type="ORF">GTW51_02505</name>
</gene>
<evidence type="ECO:0000313" key="2">
    <source>
        <dbReference type="Proteomes" id="UP000476332"/>
    </source>
</evidence>